<accession>A0A645IYV7</accession>
<reference evidence="1" key="1">
    <citation type="submission" date="2019-08" db="EMBL/GenBank/DDBJ databases">
        <authorList>
            <person name="Kucharzyk K."/>
            <person name="Murdoch R.W."/>
            <person name="Higgins S."/>
            <person name="Loffler F."/>
        </authorList>
    </citation>
    <scope>NUCLEOTIDE SEQUENCE</scope>
</reference>
<comment type="caution">
    <text evidence="1">The sequence shown here is derived from an EMBL/GenBank/DDBJ whole genome shotgun (WGS) entry which is preliminary data.</text>
</comment>
<gene>
    <name evidence="1" type="ORF">SDC9_203766</name>
</gene>
<proteinExistence type="predicted"/>
<name>A0A645IYV7_9ZZZZ</name>
<organism evidence="1">
    <name type="scientific">bioreactor metagenome</name>
    <dbReference type="NCBI Taxonomy" id="1076179"/>
    <lineage>
        <taxon>unclassified sequences</taxon>
        <taxon>metagenomes</taxon>
        <taxon>ecological metagenomes</taxon>
    </lineage>
</organism>
<protein>
    <submittedName>
        <fullName evidence="1">Uncharacterized protein</fullName>
    </submittedName>
</protein>
<dbReference type="EMBL" id="VSSQ01126041">
    <property type="protein sequence ID" value="MPN56080.1"/>
    <property type="molecule type" value="Genomic_DNA"/>
</dbReference>
<sequence length="66" mass="7675">MFLSVVVIDLVGKQILRRYRFLIDPHHHGLQLCGVHLTVVPHQKHLMNAAWQNEKIGLCVIRKLLQ</sequence>
<dbReference type="AlphaFoldDB" id="A0A645IYV7"/>
<evidence type="ECO:0000313" key="1">
    <source>
        <dbReference type="EMBL" id="MPN56080.1"/>
    </source>
</evidence>